<dbReference type="InterPro" id="IPR011705">
    <property type="entry name" value="BACK"/>
</dbReference>
<evidence type="ECO:0000259" key="2">
    <source>
        <dbReference type="SMART" id="SM00875"/>
    </source>
</evidence>
<dbReference type="PANTHER" id="PTHR22667:SF0">
    <property type="entry name" value="AT01380P-RELATED"/>
    <property type="match status" value="1"/>
</dbReference>
<dbReference type="InterPro" id="IPR031750">
    <property type="entry name" value="DUF4734"/>
</dbReference>
<proteinExistence type="predicted"/>
<dbReference type="AlphaFoldDB" id="A0A0M4EK17"/>
<reference evidence="3 4" key="1">
    <citation type="submission" date="2015-08" db="EMBL/GenBank/DDBJ databases">
        <title>Ancestral chromatin configuration constrains chromatin evolution on differentiating sex chromosomes in Drosophila.</title>
        <authorList>
            <person name="Zhou Q."/>
            <person name="Bachtrog D."/>
        </authorList>
    </citation>
    <scope>NUCLEOTIDE SEQUENCE [LARGE SCALE GENOMIC DNA]</scope>
    <source>
        <tissue evidence="3">Whole larvae</tissue>
    </source>
</reference>
<accession>A0A0M4EK17</accession>
<feature type="region of interest" description="Disordered" evidence="1">
    <location>
        <begin position="76"/>
        <end position="95"/>
    </location>
</feature>
<dbReference type="Pfam" id="PF15881">
    <property type="entry name" value="DUF4734"/>
    <property type="match status" value="1"/>
</dbReference>
<dbReference type="SMART" id="SM00875">
    <property type="entry name" value="BACK"/>
    <property type="match status" value="1"/>
</dbReference>
<name>A0A0M4EK17_DROBS</name>
<dbReference type="Gene3D" id="1.25.40.420">
    <property type="match status" value="1"/>
</dbReference>
<dbReference type="Proteomes" id="UP000494163">
    <property type="component" value="Chromosome X"/>
</dbReference>
<keyword evidence="4" id="KW-1185">Reference proteome</keyword>
<dbReference type="STRING" id="30019.A0A0M4EK17"/>
<dbReference type="OrthoDB" id="6350321at2759"/>
<dbReference type="PANTHER" id="PTHR22667">
    <property type="entry name" value="AT01380P-RELATED"/>
    <property type="match status" value="1"/>
</dbReference>
<evidence type="ECO:0000256" key="1">
    <source>
        <dbReference type="SAM" id="MobiDB-lite"/>
    </source>
</evidence>
<sequence length="483" mass="54994">MDMGKDPDMGPTTDDEKTLISAPATASTIDELSSDDDLFEFIHESPIGDRQLQSTGGASVSVSTSVSVSVISSVSEQTLTMSDSEEPTASSSFSLPSGAISSNDCFNSLVSVLQRSEFAKLLMRLGEEGDGDAKHIVMELLNAKKEAERSTSAIERVSENLMLVLRTQTLAEAGIITGNERYRSFKCVLQNYAKLYAAKRFIEKLPMIGMRPESESESEPADTQETALVRMVADEVLQIPELLRQLWASLEKMEFFNEDTAYKVYLEARRHPQAKILRELMLTRISRVYLCIVSSASFLDFSEQELVHVLNNCYLSVNSEIEIFLSVVLWLEHNWHERKDCAERVMTGVRFGLMPTWYLYTLDRTNRCNHFDNVIYTKGVQELLQKGLESAVALRGQNHHNPHYQHATSPLPRDWVADPECRHHHKCHCERFVYPTYDVFKDYLARIIRCAPNYWRTLRPAQEVYRKVLKCCAAPSYQAYRQT</sequence>
<evidence type="ECO:0000313" key="4">
    <source>
        <dbReference type="Proteomes" id="UP000494163"/>
    </source>
</evidence>
<feature type="domain" description="BACK" evidence="2">
    <location>
        <begin position="261"/>
        <end position="363"/>
    </location>
</feature>
<gene>
    <name evidence="3" type="ORF">Dbus_chrXg1484</name>
</gene>
<dbReference type="OMA" id="IRCAPNY"/>
<protein>
    <submittedName>
        <fullName evidence="3">CG14785</fullName>
    </submittedName>
</protein>
<evidence type="ECO:0000313" key="3">
    <source>
        <dbReference type="EMBL" id="ALC49628.1"/>
    </source>
</evidence>
<organism evidence="3 4">
    <name type="scientific">Drosophila busckii</name>
    <name type="common">Fruit fly</name>
    <dbReference type="NCBI Taxonomy" id="30019"/>
    <lineage>
        <taxon>Eukaryota</taxon>
        <taxon>Metazoa</taxon>
        <taxon>Ecdysozoa</taxon>
        <taxon>Arthropoda</taxon>
        <taxon>Hexapoda</taxon>
        <taxon>Insecta</taxon>
        <taxon>Pterygota</taxon>
        <taxon>Neoptera</taxon>
        <taxon>Endopterygota</taxon>
        <taxon>Diptera</taxon>
        <taxon>Brachycera</taxon>
        <taxon>Muscomorpha</taxon>
        <taxon>Ephydroidea</taxon>
        <taxon>Drosophilidae</taxon>
        <taxon>Drosophila</taxon>
    </lineage>
</organism>
<dbReference type="EMBL" id="CP012528">
    <property type="protein sequence ID" value="ALC49628.1"/>
    <property type="molecule type" value="Genomic_DNA"/>
</dbReference>
<dbReference type="Pfam" id="PF07707">
    <property type="entry name" value="BACK"/>
    <property type="match status" value="1"/>
</dbReference>